<sequence length="165" mass="18588">MNLLKGILTSWGNGSSKRNMIHSTFRPHRPLPFEVNSNVWTSMTFLSSFYQPFIQVQLFDYHARVPPPPRAVIPLKRPRAAVTTTRRGKGVFSVKGGSRSAASGSSSSGSKCKYRATNLPTEHIIKFLYGQIQKKHKFCYENISLKSTEKRQTVASKVKSEVLTR</sequence>
<evidence type="ECO:0000313" key="4">
    <source>
        <dbReference type="Proteomes" id="UP000326062"/>
    </source>
</evidence>
<comment type="caution">
    <text evidence="3">The sequence shown here is derived from an EMBL/GenBank/DDBJ whole genome shotgun (WGS) entry which is preliminary data.</text>
</comment>
<protein>
    <submittedName>
        <fullName evidence="3">Uncharacterized protein</fullName>
    </submittedName>
</protein>
<dbReference type="PANTHER" id="PTHR13968">
    <property type="entry name" value="HETEROGENEOUS NUCLEAR RIBONUCLEOPROTEIN"/>
    <property type="match status" value="1"/>
</dbReference>
<proteinExistence type="predicted"/>
<gene>
    <name evidence="3" type="ORF">FD755_016616</name>
</gene>
<reference evidence="3 4" key="1">
    <citation type="submission" date="2019-06" db="EMBL/GenBank/DDBJ databases">
        <title>Discovery of a novel chromosome fission-fusion reversal in muntjac.</title>
        <authorList>
            <person name="Mudd A.B."/>
            <person name="Bredeson J.V."/>
            <person name="Baum R."/>
            <person name="Hockemeyer D."/>
            <person name="Rokhsar D.S."/>
        </authorList>
    </citation>
    <scope>NUCLEOTIDE SEQUENCE [LARGE SCALE GENOMIC DNA]</scope>
    <source>
        <strain evidence="3">UCam_UCB_Mr</strain>
        <tissue evidence="3">Fibroblast cell line</tissue>
    </source>
</reference>
<dbReference type="GO" id="GO:0003723">
    <property type="term" value="F:RNA binding"/>
    <property type="evidence" value="ECO:0007669"/>
    <property type="project" value="UniProtKB-KW"/>
</dbReference>
<evidence type="ECO:0000313" key="3">
    <source>
        <dbReference type="EMBL" id="KAB0371678.1"/>
    </source>
</evidence>
<organism evidence="3 4">
    <name type="scientific">Muntiacus reevesi</name>
    <name type="common">Reeves' muntjac</name>
    <name type="synonym">Cervus reevesi</name>
    <dbReference type="NCBI Taxonomy" id="9886"/>
    <lineage>
        <taxon>Eukaryota</taxon>
        <taxon>Metazoa</taxon>
        <taxon>Chordata</taxon>
        <taxon>Craniata</taxon>
        <taxon>Vertebrata</taxon>
        <taxon>Euteleostomi</taxon>
        <taxon>Mammalia</taxon>
        <taxon>Eutheria</taxon>
        <taxon>Laurasiatheria</taxon>
        <taxon>Artiodactyla</taxon>
        <taxon>Ruminantia</taxon>
        <taxon>Pecora</taxon>
        <taxon>Cervidae</taxon>
        <taxon>Muntiacinae</taxon>
        <taxon>Muntiacus</taxon>
    </lineage>
</organism>
<evidence type="ECO:0000256" key="2">
    <source>
        <dbReference type="SAM" id="MobiDB-lite"/>
    </source>
</evidence>
<dbReference type="EMBL" id="VCEB01000012">
    <property type="protein sequence ID" value="KAB0371678.1"/>
    <property type="molecule type" value="Genomic_DNA"/>
</dbReference>
<accession>A0A5N3XCF3</accession>
<feature type="region of interest" description="Disordered" evidence="2">
    <location>
        <begin position="92"/>
        <end position="112"/>
    </location>
</feature>
<evidence type="ECO:0000256" key="1">
    <source>
        <dbReference type="ARBA" id="ARBA00022884"/>
    </source>
</evidence>
<name>A0A5N3XCF3_MUNRE</name>
<feature type="compositionally biased region" description="Low complexity" evidence="2">
    <location>
        <begin position="96"/>
        <end position="110"/>
    </location>
</feature>
<keyword evidence="1" id="KW-0694">RNA-binding</keyword>
<dbReference type="PANTHER" id="PTHR13968:SF21">
    <property type="entry name" value="RNA-BINDING RALY-LIKE PROTEIN"/>
    <property type="match status" value="1"/>
</dbReference>
<dbReference type="GO" id="GO:0005634">
    <property type="term" value="C:nucleus"/>
    <property type="evidence" value="ECO:0007669"/>
    <property type="project" value="TreeGrafter"/>
</dbReference>
<dbReference type="AlphaFoldDB" id="A0A5N3XCF3"/>
<dbReference type="InterPro" id="IPR051186">
    <property type="entry name" value="RRM_HNRPC/RALY_subfam"/>
</dbReference>
<dbReference type="Proteomes" id="UP000326062">
    <property type="component" value="Chromosome 12"/>
</dbReference>
<keyword evidence="4" id="KW-1185">Reference proteome</keyword>